<dbReference type="Proteomes" id="UP000008064">
    <property type="component" value="Unassembled WGS sequence"/>
</dbReference>
<dbReference type="OrthoDB" id="2688774at2759"/>
<gene>
    <name evidence="1" type="ORF">SERLADRAFT_384889</name>
</gene>
<proteinExistence type="predicted"/>
<organism>
    <name type="scientific">Serpula lacrymans var. lacrymans (strain S7.9)</name>
    <name type="common">Dry rot fungus</name>
    <dbReference type="NCBI Taxonomy" id="578457"/>
    <lineage>
        <taxon>Eukaryota</taxon>
        <taxon>Fungi</taxon>
        <taxon>Dikarya</taxon>
        <taxon>Basidiomycota</taxon>
        <taxon>Agaricomycotina</taxon>
        <taxon>Agaricomycetes</taxon>
        <taxon>Agaricomycetidae</taxon>
        <taxon>Boletales</taxon>
        <taxon>Coniophorineae</taxon>
        <taxon>Serpulaceae</taxon>
        <taxon>Serpula</taxon>
    </lineage>
</organism>
<sequence length="76" mass="8682">MEATQALDCLGSLTKARHRLTKAGSNILSDFMKHESAYPTRQEKMELLEAVRALSGCEEFTLDKLNTWFSRHRTLP</sequence>
<name>F8NRX6_SERL9</name>
<dbReference type="Gene3D" id="1.10.10.60">
    <property type="entry name" value="Homeodomain-like"/>
    <property type="match status" value="1"/>
</dbReference>
<dbReference type="KEGG" id="sla:SERLADRAFT_384889"/>
<accession>F8NRX6</accession>
<dbReference type="GeneID" id="18811124"/>
<feature type="non-terminal residue" evidence="1">
    <location>
        <position position="76"/>
    </location>
</feature>
<protein>
    <recommendedName>
        <fullName evidence="2">Homeobox domain-containing protein</fullName>
    </recommendedName>
</protein>
<dbReference type="RefSeq" id="XP_007316511.1">
    <property type="nucleotide sequence ID" value="XM_007316449.1"/>
</dbReference>
<evidence type="ECO:0000313" key="1">
    <source>
        <dbReference type="EMBL" id="EGO26338.1"/>
    </source>
</evidence>
<evidence type="ECO:0008006" key="2">
    <source>
        <dbReference type="Google" id="ProtNLM"/>
    </source>
</evidence>
<dbReference type="EMBL" id="GL945432">
    <property type="protein sequence ID" value="EGO26338.1"/>
    <property type="molecule type" value="Genomic_DNA"/>
</dbReference>
<dbReference type="AlphaFoldDB" id="F8NRX6"/>
<dbReference type="HOGENOM" id="CLU_2661393_0_0_1"/>
<reference evidence="1" key="1">
    <citation type="submission" date="2011-04" db="EMBL/GenBank/DDBJ databases">
        <title>Evolution of plant cell wall degrading machinery underlies the functional diversity of forest fungi.</title>
        <authorList>
            <consortium name="US DOE Joint Genome Institute (JGI-PGF)"/>
            <person name="Eastwood D.C."/>
            <person name="Floudas D."/>
            <person name="Binder M."/>
            <person name="Majcherczyk A."/>
            <person name="Schneider P."/>
            <person name="Aerts A."/>
            <person name="Asiegbu F.O."/>
            <person name="Baker S.E."/>
            <person name="Barry K."/>
            <person name="Bendiksby M."/>
            <person name="Blumentritt M."/>
            <person name="Coutinho P.M."/>
            <person name="Cullen D."/>
            <person name="Cullen D."/>
            <person name="Gathman A."/>
            <person name="Goodell B."/>
            <person name="Henrissat B."/>
            <person name="Ihrmark K."/>
            <person name="Kauserud H."/>
            <person name="Kohler A."/>
            <person name="LaButti K."/>
            <person name="Lapidus A."/>
            <person name="Lavin J.L."/>
            <person name="Lee Y.-H."/>
            <person name="Lindquist E."/>
            <person name="Lilly W."/>
            <person name="Lucas S."/>
            <person name="Morin E."/>
            <person name="Murat C."/>
            <person name="Oguiza J.A."/>
            <person name="Park J."/>
            <person name="Pisabarro A.G."/>
            <person name="Riley R."/>
            <person name="Rosling A."/>
            <person name="Salamov A."/>
            <person name="Schmidt O."/>
            <person name="Schmutz J."/>
            <person name="Skrede I."/>
            <person name="Stenlid J."/>
            <person name="Wiebenga A."/>
            <person name="Xie X."/>
            <person name="Kues U."/>
            <person name="Hibbett D.S."/>
            <person name="Hoffmeister D."/>
            <person name="Hogberg N."/>
            <person name="Martin F."/>
            <person name="Grigoriev I.V."/>
            <person name="Watkinson S.C."/>
        </authorList>
    </citation>
    <scope>NUCLEOTIDE SEQUENCE</scope>
    <source>
        <strain evidence="1">S7.9</strain>
    </source>
</reference>